<gene>
    <name evidence="2" type="ORF">VNO80_19218</name>
</gene>
<keyword evidence="1" id="KW-0175">Coiled coil</keyword>
<comment type="caution">
    <text evidence="2">The sequence shown here is derived from an EMBL/GenBank/DDBJ whole genome shotgun (WGS) entry which is preliminary data.</text>
</comment>
<dbReference type="Proteomes" id="UP001374584">
    <property type="component" value="Unassembled WGS sequence"/>
</dbReference>
<evidence type="ECO:0000313" key="3">
    <source>
        <dbReference type="Proteomes" id="UP001374584"/>
    </source>
</evidence>
<feature type="coiled-coil region" evidence="1">
    <location>
        <begin position="7"/>
        <end position="69"/>
    </location>
</feature>
<evidence type="ECO:0000313" key="2">
    <source>
        <dbReference type="EMBL" id="KAK7353766.1"/>
    </source>
</evidence>
<evidence type="ECO:0000256" key="1">
    <source>
        <dbReference type="SAM" id="Coils"/>
    </source>
</evidence>
<keyword evidence="3" id="KW-1185">Reference proteome</keyword>
<protein>
    <submittedName>
        <fullName evidence="2">Uncharacterized protein</fullName>
    </submittedName>
</protein>
<proteinExistence type="predicted"/>
<reference evidence="2 3" key="1">
    <citation type="submission" date="2024-01" db="EMBL/GenBank/DDBJ databases">
        <title>The genomes of 5 underutilized Papilionoideae crops provide insights into root nodulation and disease resistanc.</title>
        <authorList>
            <person name="Jiang F."/>
        </authorList>
    </citation>
    <scope>NUCLEOTIDE SEQUENCE [LARGE SCALE GENOMIC DNA]</scope>
    <source>
        <strain evidence="2">JINMINGXINNONG_FW02</strain>
        <tissue evidence="2">Leaves</tissue>
    </source>
</reference>
<dbReference type="EMBL" id="JAYMYR010000007">
    <property type="protein sequence ID" value="KAK7353766.1"/>
    <property type="molecule type" value="Genomic_DNA"/>
</dbReference>
<dbReference type="AlphaFoldDB" id="A0AAN9R024"/>
<accession>A0AAN9R024</accession>
<sequence length="115" mass="13070">MDLHKGMDHLQMEINRLNGLHEKAEHLRTQKTQEALALSEENNKLLGEIEDLKKEMTHKEENFTKMIESLKDDVTQSFLAGFETALEQAAVVHPTMDLFVLDPGKTVVDVQLKGD</sequence>
<name>A0AAN9R024_PHACN</name>
<organism evidence="2 3">
    <name type="scientific">Phaseolus coccineus</name>
    <name type="common">Scarlet runner bean</name>
    <name type="synonym">Phaseolus multiflorus</name>
    <dbReference type="NCBI Taxonomy" id="3886"/>
    <lineage>
        <taxon>Eukaryota</taxon>
        <taxon>Viridiplantae</taxon>
        <taxon>Streptophyta</taxon>
        <taxon>Embryophyta</taxon>
        <taxon>Tracheophyta</taxon>
        <taxon>Spermatophyta</taxon>
        <taxon>Magnoliopsida</taxon>
        <taxon>eudicotyledons</taxon>
        <taxon>Gunneridae</taxon>
        <taxon>Pentapetalae</taxon>
        <taxon>rosids</taxon>
        <taxon>fabids</taxon>
        <taxon>Fabales</taxon>
        <taxon>Fabaceae</taxon>
        <taxon>Papilionoideae</taxon>
        <taxon>50 kb inversion clade</taxon>
        <taxon>NPAAA clade</taxon>
        <taxon>indigoferoid/millettioid clade</taxon>
        <taxon>Phaseoleae</taxon>
        <taxon>Phaseolus</taxon>
    </lineage>
</organism>